<keyword evidence="1" id="KW-1133">Transmembrane helix</keyword>
<feature type="transmembrane region" description="Helical" evidence="1">
    <location>
        <begin position="6"/>
        <end position="27"/>
    </location>
</feature>
<evidence type="ECO:0000256" key="1">
    <source>
        <dbReference type="SAM" id="Phobius"/>
    </source>
</evidence>
<reference evidence="2" key="1">
    <citation type="journal article" date="2020" name="mSystems">
        <title>Genome- and Community-Level Interaction Insights into Carbon Utilization and Element Cycling Functions of Hydrothermarchaeota in Hydrothermal Sediment.</title>
        <authorList>
            <person name="Zhou Z."/>
            <person name="Liu Y."/>
            <person name="Xu W."/>
            <person name="Pan J."/>
            <person name="Luo Z.H."/>
            <person name="Li M."/>
        </authorList>
    </citation>
    <scope>NUCLEOTIDE SEQUENCE [LARGE SCALE GENOMIC DNA]</scope>
    <source>
        <strain evidence="2">SpSt-735</strain>
    </source>
</reference>
<name>A0A7C4B9J9_THEPE</name>
<dbReference type="AlphaFoldDB" id="A0A7C4B9J9"/>
<evidence type="ECO:0000313" key="2">
    <source>
        <dbReference type="EMBL" id="HGI43603.1"/>
    </source>
</evidence>
<keyword evidence="1" id="KW-0812">Transmembrane</keyword>
<accession>A0A7C4B9J9</accession>
<feature type="transmembrane region" description="Helical" evidence="1">
    <location>
        <begin position="212"/>
        <end position="234"/>
    </location>
</feature>
<keyword evidence="1" id="KW-0472">Membrane</keyword>
<sequence>MDILNLAIYTLPPYVVALFALGAAYRVSRYIFLSRRAPVKRRSRPASKLLIGLVKTFLDPLIIGARLRKPEFISGLMMLHILGVIPLIFLLGQHVAMFSYWFPPYSVLQPLSIPSSATSSALTLTAPVRPASEMAWSFVGSVWGPLTIVLNGDLLAILAMLGVAYKLGDKVWRAYKRMIHIRPGDFAALLLLLAILVTGFMATHHLPSGDIVTYRLVLGTHIILAEILVVILPFTKFWHFVFGYWYGKLHEWYDLKYRRGAL</sequence>
<dbReference type="EMBL" id="DTFI01000109">
    <property type="protein sequence ID" value="HGI43603.1"/>
    <property type="molecule type" value="Genomic_DNA"/>
</dbReference>
<evidence type="ECO:0008006" key="3">
    <source>
        <dbReference type="Google" id="ProtNLM"/>
    </source>
</evidence>
<protein>
    <recommendedName>
        <fullName evidence="3">NarG-like domain-containing protein</fullName>
    </recommendedName>
</protein>
<dbReference type="InterPro" id="IPR036197">
    <property type="entry name" value="NarG-like_sf"/>
</dbReference>
<feature type="transmembrane region" description="Helical" evidence="1">
    <location>
        <begin position="142"/>
        <end position="165"/>
    </location>
</feature>
<dbReference type="SUPFAM" id="SSF103501">
    <property type="entry name" value="Respiratory nitrate reductase 1 gamma chain"/>
    <property type="match status" value="1"/>
</dbReference>
<feature type="transmembrane region" description="Helical" evidence="1">
    <location>
        <begin position="76"/>
        <end position="102"/>
    </location>
</feature>
<comment type="caution">
    <text evidence="2">The sequence shown here is derived from an EMBL/GenBank/DDBJ whole genome shotgun (WGS) entry which is preliminary data.</text>
</comment>
<dbReference type="Gene3D" id="1.20.950.20">
    <property type="entry name" value="Transmembrane di-heme cytochromes, Chain C"/>
    <property type="match status" value="1"/>
</dbReference>
<gene>
    <name evidence="2" type="ORF">ENV17_04380</name>
</gene>
<organism evidence="2">
    <name type="scientific">Thermofilum pendens</name>
    <dbReference type="NCBI Taxonomy" id="2269"/>
    <lineage>
        <taxon>Archaea</taxon>
        <taxon>Thermoproteota</taxon>
        <taxon>Thermoprotei</taxon>
        <taxon>Thermofilales</taxon>
        <taxon>Thermofilaceae</taxon>
        <taxon>Thermofilum</taxon>
    </lineage>
</organism>
<feature type="transmembrane region" description="Helical" evidence="1">
    <location>
        <begin position="186"/>
        <end position="206"/>
    </location>
</feature>
<proteinExistence type="predicted"/>